<dbReference type="RefSeq" id="WP_175109135.1">
    <property type="nucleotide sequence ID" value="NZ_CADIKF010000002.1"/>
</dbReference>
<dbReference type="Proteomes" id="UP000494329">
    <property type="component" value="Unassembled WGS sequence"/>
</dbReference>
<keyword evidence="3" id="KW-1185">Reference proteome</keyword>
<dbReference type="EMBL" id="CADIKF010000002">
    <property type="protein sequence ID" value="CAB3748054.1"/>
    <property type="molecule type" value="Genomic_DNA"/>
</dbReference>
<protein>
    <recommendedName>
        <fullName evidence="4">DUF2950 domain-containing protein</fullName>
    </recommendedName>
</protein>
<proteinExistence type="predicted"/>
<dbReference type="InterPro" id="IPR021556">
    <property type="entry name" value="DUF2950"/>
</dbReference>
<evidence type="ECO:0000313" key="2">
    <source>
        <dbReference type="EMBL" id="CAB3748054.1"/>
    </source>
</evidence>
<accession>A0A6J5D3Z8</accession>
<evidence type="ECO:0008006" key="4">
    <source>
        <dbReference type="Google" id="ProtNLM"/>
    </source>
</evidence>
<organism evidence="2 3">
    <name type="scientific">Paraburkholderia solisilvae</name>
    <dbReference type="NCBI Taxonomy" id="624376"/>
    <lineage>
        <taxon>Bacteria</taxon>
        <taxon>Pseudomonadati</taxon>
        <taxon>Pseudomonadota</taxon>
        <taxon>Betaproteobacteria</taxon>
        <taxon>Burkholderiales</taxon>
        <taxon>Burkholderiaceae</taxon>
        <taxon>Paraburkholderia</taxon>
    </lineage>
</organism>
<name>A0A6J5D3Z8_9BURK</name>
<gene>
    <name evidence="2" type="ORF">LMG29739_00465</name>
</gene>
<sequence>MKLWSRIPSALFARALRVAAVVCLFGAATMPAAHAERNFSTPELAMDAFGEAVINNQETALQSLLGHDFRQLIPPVGADVRSRFIDEWGISHTVQTVDATHARIAVGGDGWTLPIPLVKTAQGWHFDTRAGAEEMRLRRIGRNELAVIQAMLAVYDAQREYASTDHNGDGLLAYASKLSSSPGKQDGLYWPTQPDEPPSPLGPAFIKAGSHNATDVGYHGYHYKLLTSQGSHAPGGAYDYMTHGRLFGGFAVVAWPVRYDDTGIKTFMVSHAGQVYERDLGPDGAAVASAMKSFDPGPGWSKVTLDAKGAIDTTGAQ</sequence>
<keyword evidence="1" id="KW-0732">Signal</keyword>
<reference evidence="2 3" key="1">
    <citation type="submission" date="2020-04" db="EMBL/GenBank/DDBJ databases">
        <authorList>
            <person name="De Canck E."/>
        </authorList>
    </citation>
    <scope>NUCLEOTIDE SEQUENCE [LARGE SCALE GENOMIC DNA]</scope>
    <source>
        <strain evidence="2 3">LMG 29739</strain>
    </source>
</reference>
<dbReference type="AlphaFoldDB" id="A0A6J5D3Z8"/>
<dbReference type="Pfam" id="PF11453">
    <property type="entry name" value="DUF2950"/>
    <property type="match status" value="1"/>
</dbReference>
<feature type="signal peptide" evidence="1">
    <location>
        <begin position="1"/>
        <end position="35"/>
    </location>
</feature>
<feature type="chain" id="PRO_5026994916" description="DUF2950 domain-containing protein" evidence="1">
    <location>
        <begin position="36"/>
        <end position="317"/>
    </location>
</feature>
<evidence type="ECO:0000313" key="3">
    <source>
        <dbReference type="Proteomes" id="UP000494329"/>
    </source>
</evidence>
<evidence type="ECO:0000256" key="1">
    <source>
        <dbReference type="SAM" id="SignalP"/>
    </source>
</evidence>